<dbReference type="Gene3D" id="3.40.50.300">
    <property type="entry name" value="P-loop containing nucleotide triphosphate hydrolases"/>
    <property type="match status" value="2"/>
</dbReference>
<proteinExistence type="predicted"/>
<dbReference type="InterPro" id="IPR002789">
    <property type="entry name" value="HerA_central"/>
</dbReference>
<name>A0ABT6YWX5_9BACT</name>
<dbReference type="SUPFAM" id="SSF52540">
    <property type="entry name" value="P-loop containing nucleoside triphosphate hydrolases"/>
    <property type="match status" value="1"/>
</dbReference>
<dbReference type="InterPro" id="IPR027417">
    <property type="entry name" value="P-loop_NTPase"/>
</dbReference>
<reference evidence="3 4" key="1">
    <citation type="submission" date="2023-05" db="EMBL/GenBank/DDBJ databases">
        <title>Novel species of genus Flectobacillus isolated from stream in China.</title>
        <authorList>
            <person name="Lu H."/>
        </authorList>
    </citation>
    <scope>NUCLEOTIDE SEQUENCE [LARGE SCALE GENOMIC DNA]</scope>
    <source>
        <strain evidence="3 4">DC10W</strain>
    </source>
</reference>
<feature type="compositionally biased region" description="Low complexity" evidence="1">
    <location>
        <begin position="531"/>
        <end position="540"/>
    </location>
</feature>
<dbReference type="RefSeq" id="WP_283372194.1">
    <property type="nucleotide sequence ID" value="NZ_JASHID010000036.1"/>
</dbReference>
<evidence type="ECO:0000313" key="3">
    <source>
        <dbReference type="EMBL" id="MDI9867568.1"/>
    </source>
</evidence>
<feature type="domain" description="Helicase HerA central" evidence="2">
    <location>
        <begin position="114"/>
        <end position="345"/>
    </location>
</feature>
<keyword evidence="4" id="KW-1185">Reference proteome</keyword>
<accession>A0ABT6YWX5</accession>
<dbReference type="PANTHER" id="PTHR30121">
    <property type="entry name" value="UNCHARACTERIZED PROTEIN YJGR-RELATED"/>
    <property type="match status" value="1"/>
</dbReference>
<protein>
    <submittedName>
        <fullName evidence="3">DUF87 domain-containing protein</fullName>
    </submittedName>
</protein>
<sequence length="595" mass="68837">MKWFWIARPLVEHLFINERFVKYSEYLEIFSGSHTTGLASQSKFSSKSVDELYTRHPIFRLTEVNSEKRRQEFILNYQDNLSSYFELMKRKNRTLWTIFHTWRKVAIPKQHRIHTWVTGIPGSGKSELMKSMILQDIRQNMEKGTVLIIDPNSDFSQEVAMFKENTEPKRRDKLVYIDFDLFKGEYTPVINPFQLHDSANRDREIDLTNQQISKALEEICSSFGQPLTSQMQTLLYNCTNILLEHPNSSLWDLQTMLNLNKNSPHAAEFIKKGKESNNPATRSFFREVWESVTSFKDSKAGIYTKVQRLMNMPSFANMVTGKSTVVLKDEIENNKLIIFNLGIGKIGDQAPVFIGKILISLLQSLVFMRAGMDKKDRKPVYLYIDEFQDFISPSIMRILTQGRKYKIFITIANQYIGQDMTTNEQDAILGTTKIKIIGANSVKSHSILGKETDSEIALLKKLEVGEFMVKIGAGEPFILSSPTESLDNKNSMSQVEWKEIINEQKAKYYRRKPLDEILQQMLEREGNILETPPTDDTIFDPTKRDNQDKKDDLDPKIKDDIPKKNLKNKKPKNDDKEEQGDSDDTEEKGDTNDKK</sequence>
<comment type="caution">
    <text evidence="3">The sequence shown here is derived from an EMBL/GenBank/DDBJ whole genome shotgun (WGS) entry which is preliminary data.</text>
</comment>
<dbReference type="Pfam" id="PF01935">
    <property type="entry name" value="DUF87"/>
    <property type="match status" value="1"/>
</dbReference>
<evidence type="ECO:0000256" key="1">
    <source>
        <dbReference type="SAM" id="MobiDB-lite"/>
    </source>
</evidence>
<feature type="compositionally biased region" description="Acidic residues" evidence="1">
    <location>
        <begin position="576"/>
        <end position="587"/>
    </location>
</feature>
<dbReference type="EMBL" id="JASHID010000036">
    <property type="protein sequence ID" value="MDI9867568.1"/>
    <property type="molecule type" value="Genomic_DNA"/>
</dbReference>
<dbReference type="CDD" id="cd01127">
    <property type="entry name" value="TrwB_TraG_TraD_VirD4"/>
    <property type="match status" value="1"/>
</dbReference>
<evidence type="ECO:0000259" key="2">
    <source>
        <dbReference type="Pfam" id="PF01935"/>
    </source>
</evidence>
<dbReference type="InterPro" id="IPR051162">
    <property type="entry name" value="T4SS_component"/>
</dbReference>
<feature type="compositionally biased region" description="Basic and acidic residues" evidence="1">
    <location>
        <begin position="541"/>
        <end position="563"/>
    </location>
</feature>
<dbReference type="Proteomes" id="UP001236569">
    <property type="component" value="Unassembled WGS sequence"/>
</dbReference>
<dbReference type="PANTHER" id="PTHR30121:SF6">
    <property type="entry name" value="SLR6007 PROTEIN"/>
    <property type="match status" value="1"/>
</dbReference>
<feature type="region of interest" description="Disordered" evidence="1">
    <location>
        <begin position="524"/>
        <end position="595"/>
    </location>
</feature>
<evidence type="ECO:0000313" key="4">
    <source>
        <dbReference type="Proteomes" id="UP001236569"/>
    </source>
</evidence>
<organism evidence="3 4">
    <name type="scientific">Flectobacillus longus</name>
    <dbReference type="NCBI Taxonomy" id="2984207"/>
    <lineage>
        <taxon>Bacteria</taxon>
        <taxon>Pseudomonadati</taxon>
        <taxon>Bacteroidota</taxon>
        <taxon>Cytophagia</taxon>
        <taxon>Cytophagales</taxon>
        <taxon>Flectobacillaceae</taxon>
        <taxon>Flectobacillus</taxon>
    </lineage>
</organism>
<gene>
    <name evidence="3" type="ORF">QM480_24700</name>
</gene>